<dbReference type="GO" id="GO:0006281">
    <property type="term" value="P:DNA repair"/>
    <property type="evidence" value="ECO:0007669"/>
    <property type="project" value="TreeGrafter"/>
</dbReference>
<name>A0A8B9A026_PHODC</name>
<evidence type="ECO:0000259" key="1">
    <source>
        <dbReference type="Pfam" id="PF06391"/>
    </source>
</evidence>
<dbReference type="InterPro" id="IPR015877">
    <property type="entry name" value="MAT1_centre"/>
</dbReference>
<reference evidence="3" key="1">
    <citation type="submission" date="2025-08" db="UniProtKB">
        <authorList>
            <consortium name="RefSeq"/>
        </authorList>
    </citation>
    <scope>IDENTIFICATION</scope>
    <source>
        <tissue evidence="3">Young leaves</tissue>
    </source>
</reference>
<protein>
    <submittedName>
        <fullName evidence="3">Uncharacterized protein LOC120109312</fullName>
    </submittedName>
</protein>
<dbReference type="RefSeq" id="XP_038978992.1">
    <property type="nucleotide sequence ID" value="XM_039123064.1"/>
</dbReference>
<organism evidence="2 3">
    <name type="scientific">Phoenix dactylifera</name>
    <name type="common">Date palm</name>
    <dbReference type="NCBI Taxonomy" id="42345"/>
    <lineage>
        <taxon>Eukaryota</taxon>
        <taxon>Viridiplantae</taxon>
        <taxon>Streptophyta</taxon>
        <taxon>Embryophyta</taxon>
        <taxon>Tracheophyta</taxon>
        <taxon>Spermatophyta</taxon>
        <taxon>Magnoliopsida</taxon>
        <taxon>Liliopsida</taxon>
        <taxon>Arecaceae</taxon>
        <taxon>Coryphoideae</taxon>
        <taxon>Phoeniceae</taxon>
        <taxon>Phoenix</taxon>
    </lineage>
</organism>
<dbReference type="Pfam" id="PF06391">
    <property type="entry name" value="MAT1"/>
    <property type="match status" value="1"/>
</dbReference>
<dbReference type="OrthoDB" id="5963at2759"/>
<proteinExistence type="predicted"/>
<evidence type="ECO:0000313" key="3">
    <source>
        <dbReference type="RefSeq" id="XP_038978992.1"/>
    </source>
</evidence>
<dbReference type="PANTHER" id="PTHR12683:SF13">
    <property type="entry name" value="CDK-ACTIVATING KINASE ASSEMBLY FACTOR MAT1"/>
    <property type="match status" value="1"/>
</dbReference>
<gene>
    <name evidence="3" type="primary">LOC120109312</name>
</gene>
<dbReference type="KEGG" id="pda:120109312"/>
<dbReference type="PANTHER" id="PTHR12683">
    <property type="entry name" value="CDK-ACTIVATING KINASE ASSEMBLY FACTOR MAT1"/>
    <property type="match status" value="1"/>
</dbReference>
<dbReference type="GO" id="GO:0006357">
    <property type="term" value="P:regulation of transcription by RNA polymerase II"/>
    <property type="evidence" value="ECO:0007669"/>
    <property type="project" value="TreeGrafter"/>
</dbReference>
<evidence type="ECO:0000313" key="2">
    <source>
        <dbReference type="Proteomes" id="UP000228380"/>
    </source>
</evidence>
<sequence>MVVASGSNSNSWAKEMVIRRRIANIYNKREEDFPSLREYNDYLEEVEDMTYNLIEGIDVAAIEAKIAKYQEENAEQIINSRARKAEELAAALRANKGNSVQSLDIYPMIKFNLFEVPDQALKGLACKGQYAPAAVPGGGLAQPRPTGMAPQPIPIGGPVDPLQGYAAGDEEAKKLREERGARAGGWTIELSKRRAIEEAFSSIWI</sequence>
<dbReference type="Proteomes" id="UP000228380">
    <property type="component" value="Unplaced"/>
</dbReference>
<feature type="domain" description="MAT1 centre" evidence="1">
    <location>
        <begin position="14"/>
        <end position="91"/>
    </location>
</feature>
<dbReference type="GO" id="GO:0005675">
    <property type="term" value="C:transcription factor TFIIH holo complex"/>
    <property type="evidence" value="ECO:0007669"/>
    <property type="project" value="TreeGrafter"/>
</dbReference>
<dbReference type="GeneID" id="120109312"/>
<accession>A0A8B9A026</accession>
<keyword evidence="2" id="KW-1185">Reference proteome</keyword>
<dbReference type="AlphaFoldDB" id="A0A8B9A026"/>